<sequence length="187" mass="20452">MWSKSQPACKLHAAARSQQVCPKAARRAHDGLLLAKIVFDGRCTELSDDAWCTTGLPSVPVTPVVRSVCPALLSLDFRQTLDMDAEGSCSSTSSGLSKPSRHSTSSISSCPWRPRLASIHAGEVTRAVSPLAAFQREENARRPHTRCLGQRQPGNVLKNQHGDFNSQPGRKQPRSKSRCSEQHKRVT</sequence>
<feature type="region of interest" description="Disordered" evidence="1">
    <location>
        <begin position="88"/>
        <end position="109"/>
    </location>
</feature>
<comment type="caution">
    <text evidence="2">The sequence shown here is derived from an EMBL/GenBank/DDBJ whole genome shotgun (WGS) entry which is preliminary data.</text>
</comment>
<accession>A0A812TDR5</accession>
<protein>
    <submittedName>
        <fullName evidence="2">Uncharacterized protein</fullName>
    </submittedName>
</protein>
<keyword evidence="3" id="KW-1185">Reference proteome</keyword>
<feature type="region of interest" description="Disordered" evidence="1">
    <location>
        <begin position="135"/>
        <end position="187"/>
    </location>
</feature>
<dbReference type="OrthoDB" id="10298594at2759"/>
<feature type="compositionally biased region" description="Low complexity" evidence="1">
    <location>
        <begin position="88"/>
        <end position="98"/>
    </location>
</feature>
<evidence type="ECO:0000256" key="1">
    <source>
        <dbReference type="SAM" id="MobiDB-lite"/>
    </source>
</evidence>
<evidence type="ECO:0000313" key="3">
    <source>
        <dbReference type="Proteomes" id="UP000601435"/>
    </source>
</evidence>
<proteinExistence type="predicted"/>
<dbReference type="EMBL" id="CAJNJA010024474">
    <property type="protein sequence ID" value="CAE7527074.1"/>
    <property type="molecule type" value="Genomic_DNA"/>
</dbReference>
<dbReference type="Proteomes" id="UP000601435">
    <property type="component" value="Unassembled WGS sequence"/>
</dbReference>
<organism evidence="2 3">
    <name type="scientific">Symbiodinium necroappetens</name>
    <dbReference type="NCBI Taxonomy" id="1628268"/>
    <lineage>
        <taxon>Eukaryota</taxon>
        <taxon>Sar</taxon>
        <taxon>Alveolata</taxon>
        <taxon>Dinophyceae</taxon>
        <taxon>Suessiales</taxon>
        <taxon>Symbiodiniaceae</taxon>
        <taxon>Symbiodinium</taxon>
    </lineage>
</organism>
<name>A0A812TDR5_9DINO</name>
<gene>
    <name evidence="2" type="ORF">SNEC2469_LOCUS15114</name>
</gene>
<feature type="compositionally biased region" description="Basic and acidic residues" evidence="1">
    <location>
        <begin position="178"/>
        <end position="187"/>
    </location>
</feature>
<reference evidence="2" key="1">
    <citation type="submission" date="2021-02" db="EMBL/GenBank/DDBJ databases">
        <authorList>
            <person name="Dougan E. K."/>
            <person name="Rhodes N."/>
            <person name="Thang M."/>
            <person name="Chan C."/>
        </authorList>
    </citation>
    <scope>NUCLEOTIDE SEQUENCE</scope>
</reference>
<dbReference type="AlphaFoldDB" id="A0A812TDR5"/>
<evidence type="ECO:0000313" key="2">
    <source>
        <dbReference type="EMBL" id="CAE7527074.1"/>
    </source>
</evidence>